<dbReference type="InterPro" id="IPR001387">
    <property type="entry name" value="Cro/C1-type_HTH"/>
</dbReference>
<feature type="region of interest" description="Disordered" evidence="6">
    <location>
        <begin position="152"/>
        <end position="177"/>
    </location>
</feature>
<keyword evidence="5" id="KW-0804">Transcription</keyword>
<reference evidence="8 9" key="1">
    <citation type="journal article" date="2004" name="Proc. Natl. Acad. Sci. U.S.A.">
        <title>The complete genomic sequence of Nocardia farcinica IFM 10152.</title>
        <authorList>
            <person name="Ishikawa J."/>
            <person name="Yamashita A."/>
            <person name="Mikami Y."/>
            <person name="Hoshino Y."/>
            <person name="Kurita H."/>
            <person name="Hotta K."/>
            <person name="Shiba T."/>
            <person name="Hattori M."/>
        </authorList>
    </citation>
    <scope>NUCLEOTIDE SEQUENCE [LARGE SCALE GENOMIC DNA]</scope>
    <source>
        <strain evidence="8 9">IFM 10152</strain>
    </source>
</reference>
<dbReference type="Proteomes" id="UP000006820">
    <property type="component" value="Chromosome"/>
</dbReference>
<keyword evidence="4 8" id="KW-0238">DNA-binding</keyword>
<dbReference type="eggNOG" id="ENOG5031GMW">
    <property type="taxonomic scope" value="Bacteria"/>
</dbReference>
<evidence type="ECO:0000256" key="3">
    <source>
        <dbReference type="ARBA" id="ARBA00023082"/>
    </source>
</evidence>
<dbReference type="InterPro" id="IPR013249">
    <property type="entry name" value="RNA_pol_sigma70_r4_t2"/>
</dbReference>
<protein>
    <submittedName>
        <fullName evidence="8">Putative DNA-binding protein</fullName>
    </submittedName>
</protein>
<dbReference type="GO" id="GO:0006352">
    <property type="term" value="P:DNA-templated transcription initiation"/>
    <property type="evidence" value="ECO:0007669"/>
    <property type="project" value="InterPro"/>
</dbReference>
<evidence type="ECO:0000256" key="6">
    <source>
        <dbReference type="SAM" id="MobiDB-lite"/>
    </source>
</evidence>
<feature type="domain" description="RNA polymerase sigma factor 70 region 4 type 2" evidence="7">
    <location>
        <begin position="18"/>
        <end position="55"/>
    </location>
</feature>
<dbReference type="InterPro" id="IPR036388">
    <property type="entry name" value="WH-like_DNA-bd_sf"/>
</dbReference>
<dbReference type="GO" id="GO:0003677">
    <property type="term" value="F:DNA binding"/>
    <property type="evidence" value="ECO:0007669"/>
    <property type="project" value="UniProtKB-KW"/>
</dbReference>
<keyword evidence="3" id="KW-0731">Sigma factor</keyword>
<dbReference type="GeneID" id="61134612"/>
<dbReference type="Gene3D" id="1.10.10.10">
    <property type="entry name" value="Winged helix-like DNA-binding domain superfamily/Winged helix DNA-binding domain"/>
    <property type="match status" value="1"/>
</dbReference>
<dbReference type="GO" id="GO:0016987">
    <property type="term" value="F:sigma factor activity"/>
    <property type="evidence" value="ECO:0007669"/>
    <property type="project" value="UniProtKB-KW"/>
</dbReference>
<feature type="compositionally biased region" description="Acidic residues" evidence="6">
    <location>
        <begin position="161"/>
        <end position="177"/>
    </location>
</feature>
<dbReference type="EMBL" id="AP006618">
    <property type="protein sequence ID" value="BAD58782.1"/>
    <property type="molecule type" value="Genomic_DNA"/>
</dbReference>
<dbReference type="RefSeq" id="WP_011210467.1">
    <property type="nucleotide sequence ID" value="NC_006361.1"/>
</dbReference>
<evidence type="ECO:0000313" key="8">
    <source>
        <dbReference type="EMBL" id="BAD58782.1"/>
    </source>
</evidence>
<keyword evidence="2" id="KW-0805">Transcription regulation</keyword>
<evidence type="ECO:0000259" key="7">
    <source>
        <dbReference type="Pfam" id="PF08281"/>
    </source>
</evidence>
<evidence type="ECO:0000313" key="9">
    <source>
        <dbReference type="Proteomes" id="UP000006820"/>
    </source>
</evidence>
<name>Q5YSQ9_NOCFA</name>
<accession>Q5YSQ9</accession>
<dbReference type="OrthoDB" id="5072720at2"/>
<dbReference type="CDD" id="cd00093">
    <property type="entry name" value="HTH_XRE"/>
    <property type="match status" value="1"/>
</dbReference>
<dbReference type="AlphaFoldDB" id="Q5YSQ9"/>
<evidence type="ECO:0000256" key="1">
    <source>
        <dbReference type="ARBA" id="ARBA00010641"/>
    </source>
</evidence>
<comment type="similarity">
    <text evidence="1">Belongs to the sigma-70 factor family. ECF subfamily.</text>
</comment>
<evidence type="ECO:0000256" key="2">
    <source>
        <dbReference type="ARBA" id="ARBA00023015"/>
    </source>
</evidence>
<dbReference type="HOGENOM" id="CLU_1516380_0_0_11"/>
<dbReference type="KEGG" id="nfa:NFA_39340"/>
<proteinExistence type="inferred from homology"/>
<dbReference type="STRING" id="247156.NFA_39340"/>
<evidence type="ECO:0000256" key="5">
    <source>
        <dbReference type="ARBA" id="ARBA00023163"/>
    </source>
</evidence>
<keyword evidence="9" id="KW-1185">Reference proteome</keyword>
<gene>
    <name evidence="8" type="ordered locus">NFA_39340</name>
</gene>
<dbReference type="Pfam" id="PF08281">
    <property type="entry name" value="Sigma70_r4_2"/>
    <property type="match status" value="1"/>
</dbReference>
<sequence length="177" mass="19407">MARKKTKPVEESYEVQMRRKKALELRLAGKSQTEIAEEMGLHKSTISAYIQHALTNVTREKAEEYLAVELGRLDAMHSAIWQQIVSPANDEQRARQTWLIDRALAIMDQRAKLTGTYKAAELRAIAEAKGSGDNQAASMIVDLFDKLAGALGGEAQAPSAEAEDEQPGEEADPAGDQ</sequence>
<evidence type="ECO:0000256" key="4">
    <source>
        <dbReference type="ARBA" id="ARBA00023125"/>
    </source>
</evidence>
<organism evidence="8 9">
    <name type="scientific">Nocardia farcinica (strain IFM 10152)</name>
    <dbReference type="NCBI Taxonomy" id="247156"/>
    <lineage>
        <taxon>Bacteria</taxon>
        <taxon>Bacillati</taxon>
        <taxon>Actinomycetota</taxon>
        <taxon>Actinomycetes</taxon>
        <taxon>Mycobacteriales</taxon>
        <taxon>Nocardiaceae</taxon>
        <taxon>Nocardia</taxon>
    </lineage>
</organism>